<comment type="subcellular location">
    <subcellularLocation>
        <location evidence="3">Nucleus lamina</location>
    </subcellularLocation>
</comment>
<comment type="caution">
    <text evidence="7">The sequence shown here is derived from an EMBL/GenBank/DDBJ whole genome shotgun (WGS) entry which is preliminary data.</text>
</comment>
<keyword evidence="1 5" id="KW-0175">Coiled coil</keyword>
<dbReference type="PANTHER" id="PTHR31908">
    <property type="entry name" value="PROTEIN CROWDED NUCLEI 4"/>
    <property type="match status" value="1"/>
</dbReference>
<evidence type="ECO:0000256" key="1">
    <source>
        <dbReference type="ARBA" id="ARBA00023054"/>
    </source>
</evidence>
<feature type="region of interest" description="Disordered" evidence="6">
    <location>
        <begin position="895"/>
        <end position="1078"/>
    </location>
</feature>
<feature type="compositionally biased region" description="Polar residues" evidence="6">
    <location>
        <begin position="944"/>
        <end position="959"/>
    </location>
</feature>
<feature type="region of interest" description="Disordered" evidence="6">
    <location>
        <begin position="1"/>
        <end position="42"/>
    </location>
</feature>
<feature type="compositionally biased region" description="Basic and acidic residues" evidence="6">
    <location>
        <begin position="1044"/>
        <end position="1055"/>
    </location>
</feature>
<name>A0ABR0DGE4_9LAMI</name>
<accession>A0ABR0DGE4</accession>
<evidence type="ECO:0000313" key="8">
    <source>
        <dbReference type="Proteomes" id="UP001291926"/>
    </source>
</evidence>
<feature type="compositionally biased region" description="Basic and acidic residues" evidence="6">
    <location>
        <begin position="1109"/>
        <end position="1124"/>
    </location>
</feature>
<feature type="region of interest" description="Disordered" evidence="6">
    <location>
        <begin position="1109"/>
        <end position="1148"/>
    </location>
</feature>
<feature type="compositionally biased region" description="Basic residues" evidence="6">
    <location>
        <begin position="915"/>
        <end position="929"/>
    </location>
</feature>
<gene>
    <name evidence="7" type="ORF">RD792_004081</name>
</gene>
<dbReference type="EMBL" id="JAYDYQ010001088">
    <property type="protein sequence ID" value="KAK4488325.1"/>
    <property type="molecule type" value="Genomic_DNA"/>
</dbReference>
<evidence type="ECO:0000256" key="3">
    <source>
        <dbReference type="ARBA" id="ARBA00024186"/>
    </source>
</evidence>
<sequence length="1157" mass="132668">MFSPQKLWSLTPRSEPGQINGSVSGQGSGLNPNSRSPRNGNTLATGKAVAFLESDGSMDQTSLTQRVLKLENELFEYQYNMGLLLIEKKEWNLKYEELKQALADTTDNLKREEIAHSSVVSELEKREDNLKKALGVERQCVLDLEKALRQMRAEHAEIKFNADSKLAEANAIATSVEEKSLEVEAKLHAADAKLAEASRKSSEIERKLQELESQENALRRERSFFTTERKAQDSTISKQKEDLREWDRKLQEAEERLADGRRLLTEREERANDNDKMLKQKQNDLEELRKKIEITKSTLKNKEDDISSRLATVALKEKAISFMQEADEVRKSLEEKEKQLLELEENLNDRERLGIQKLLDEHNSILAEKQKEFELELDEKRKLHDEQLKNKEVEVEKREAEVSHMEEKIGKREQAIEKKVQKLKEKEMDLDSKSKALKEKEKSLKVEENSLENDKKQLLAEKEELLNIRAELENLRAETEEQLQRLNEEREQLKATEDERLEFARLQSELKQEIDKYRFQSEQLVKETDNLKQEKEKFEKQWEELDDKRVDIKKEQDEVLEQKKHFEKVRQSEEEKLNNEKMKTQEYVQSELEALKLAKDSFAASMEYEKSILAEKSQSEKIQLLNDFELRKQELETQMQKSQEEMESRLHERENSFAKEREAELNNINFLREVARREMEEMKLERRVIEKEKLDISQNKKHVEEQQFEMKKDIEELIGLSKKLNDQREQFIKERERFIAFAENQKSCNTCGEKIRDFMLSDLHPSTELDDLEAPPLPKIAENYLKEAVEGTSEKLNDEASPVGFNSGSPAGGTMSWLRKCTSKIFIFSAGKKLELDDAALDQTEASAPKISLSRENESEPSLRVANDSLDFQIIESDSGIREVDGVQALSVDQGTLNIPPEDSQNSDLGTHRNGPSKRGRARAGRTRSVKSGAKSITGPSLEENGNQYANGNAENSAHTNEESKGDSALLGATKNIRKRNHNNLSQATVSENQSEGRSGSVQDSGRPKRRQRVAAAEQNIYQKRYNLRKPRKPVATEANGSLPEDRKGKEKEDQLSNLGANSRKGIQEPVTSTGAASAFSADSPVRFKNAETVNTSADNIVMSEEVNESARVEYIDEDFKTESNGEEENDSDNDDEEVDHPGEVSVGKKLWTFLTT</sequence>
<evidence type="ECO:0000313" key="7">
    <source>
        <dbReference type="EMBL" id="KAK4488325.1"/>
    </source>
</evidence>
<protein>
    <recommendedName>
        <fullName evidence="9">Nuclear matrix constituent protein 1-like protein</fullName>
    </recommendedName>
</protein>
<evidence type="ECO:0000256" key="5">
    <source>
        <dbReference type="SAM" id="Coils"/>
    </source>
</evidence>
<organism evidence="7 8">
    <name type="scientific">Penstemon davidsonii</name>
    <dbReference type="NCBI Taxonomy" id="160366"/>
    <lineage>
        <taxon>Eukaryota</taxon>
        <taxon>Viridiplantae</taxon>
        <taxon>Streptophyta</taxon>
        <taxon>Embryophyta</taxon>
        <taxon>Tracheophyta</taxon>
        <taxon>Spermatophyta</taxon>
        <taxon>Magnoliopsida</taxon>
        <taxon>eudicotyledons</taxon>
        <taxon>Gunneridae</taxon>
        <taxon>Pentapetalae</taxon>
        <taxon>asterids</taxon>
        <taxon>lamiids</taxon>
        <taxon>Lamiales</taxon>
        <taxon>Plantaginaceae</taxon>
        <taxon>Cheloneae</taxon>
        <taxon>Penstemon</taxon>
    </lineage>
</organism>
<evidence type="ECO:0000256" key="4">
    <source>
        <dbReference type="ARBA" id="ARBA00024208"/>
    </source>
</evidence>
<keyword evidence="8" id="KW-1185">Reference proteome</keyword>
<comment type="similarity">
    <text evidence="4">Belongs to the CRWN family.</text>
</comment>
<evidence type="ECO:0008006" key="9">
    <source>
        <dbReference type="Google" id="ProtNLM"/>
    </source>
</evidence>
<feature type="coiled-coil region" evidence="5">
    <location>
        <begin position="187"/>
        <end position="555"/>
    </location>
</feature>
<evidence type="ECO:0000256" key="6">
    <source>
        <dbReference type="SAM" id="MobiDB-lite"/>
    </source>
</evidence>
<reference evidence="7 8" key="1">
    <citation type="journal article" date="2023" name="bioRxiv">
        <title>Genome report: Whole genome sequence and annotation of Penstemon davidsonii.</title>
        <authorList>
            <person name="Ostevik K.L."/>
            <person name="Alabady M."/>
            <person name="Zhang M."/>
            <person name="Rausher M.D."/>
        </authorList>
    </citation>
    <scope>NUCLEOTIDE SEQUENCE [LARGE SCALE GENOMIC DNA]</scope>
    <source>
        <strain evidence="7">DNT005</strain>
        <tissue evidence="7">Whole leaf</tissue>
    </source>
</reference>
<dbReference type="Proteomes" id="UP001291926">
    <property type="component" value="Unassembled WGS sequence"/>
</dbReference>
<feature type="compositionally biased region" description="Polar residues" evidence="6">
    <location>
        <begin position="983"/>
        <end position="1004"/>
    </location>
</feature>
<dbReference type="PANTHER" id="PTHR31908:SF11">
    <property type="entry name" value="PROTEIN CROWDED NUCLEI 1"/>
    <property type="match status" value="1"/>
</dbReference>
<proteinExistence type="inferred from homology"/>
<feature type="compositionally biased region" description="Polar residues" evidence="6">
    <location>
        <begin position="895"/>
        <end position="909"/>
    </location>
</feature>
<keyword evidence="2" id="KW-0539">Nucleus</keyword>
<evidence type="ECO:0000256" key="2">
    <source>
        <dbReference type="ARBA" id="ARBA00023242"/>
    </source>
</evidence>
<feature type="coiled-coil region" evidence="5">
    <location>
        <begin position="88"/>
        <end position="115"/>
    </location>
</feature>
<feature type="coiled-coil region" evidence="5">
    <location>
        <begin position="625"/>
        <end position="734"/>
    </location>
</feature>
<feature type="compositionally biased region" description="Acidic residues" evidence="6">
    <location>
        <begin position="1125"/>
        <end position="1139"/>
    </location>
</feature>
<dbReference type="InterPro" id="IPR040418">
    <property type="entry name" value="CRWN"/>
</dbReference>